<sequence>MRKRRSVKRQPQHLPQPSSSSPFNANRCHISPHVVAIVPFSFEKAIRRHAPIFPPDVVRRSQSLLSRSASLMKSATAWWSVRRRVSGSLSSITHSSTAGYL</sequence>
<dbReference type="EnsemblPlants" id="MELO3C012538.2.1">
    <property type="protein sequence ID" value="MELO3C012538.2.1"/>
    <property type="gene ID" value="MELO3C012538.2"/>
</dbReference>
<name>A0A9I9D3C9_CUCME</name>
<evidence type="ECO:0000313" key="2">
    <source>
        <dbReference type="EnsemblPlants" id="MELO3C012538.2.1"/>
    </source>
</evidence>
<dbReference type="Gramene" id="MELO3C012538.2.1">
    <property type="protein sequence ID" value="MELO3C012538.2.1"/>
    <property type="gene ID" value="MELO3C012538.2"/>
</dbReference>
<organism evidence="2">
    <name type="scientific">Cucumis melo</name>
    <name type="common">Muskmelon</name>
    <dbReference type="NCBI Taxonomy" id="3656"/>
    <lineage>
        <taxon>Eukaryota</taxon>
        <taxon>Viridiplantae</taxon>
        <taxon>Streptophyta</taxon>
        <taxon>Embryophyta</taxon>
        <taxon>Tracheophyta</taxon>
        <taxon>Spermatophyta</taxon>
        <taxon>Magnoliopsida</taxon>
        <taxon>eudicotyledons</taxon>
        <taxon>Gunneridae</taxon>
        <taxon>Pentapetalae</taxon>
        <taxon>rosids</taxon>
        <taxon>fabids</taxon>
        <taxon>Cucurbitales</taxon>
        <taxon>Cucurbitaceae</taxon>
        <taxon>Benincaseae</taxon>
        <taxon>Cucumis</taxon>
    </lineage>
</organism>
<reference evidence="2" key="1">
    <citation type="submission" date="2023-03" db="UniProtKB">
        <authorList>
            <consortium name="EnsemblPlants"/>
        </authorList>
    </citation>
    <scope>IDENTIFICATION</scope>
</reference>
<dbReference type="AlphaFoldDB" id="A0A9I9D3C9"/>
<evidence type="ECO:0000256" key="1">
    <source>
        <dbReference type="SAM" id="MobiDB-lite"/>
    </source>
</evidence>
<feature type="compositionally biased region" description="Low complexity" evidence="1">
    <location>
        <begin position="12"/>
        <end position="22"/>
    </location>
</feature>
<accession>A0A9I9D3C9</accession>
<feature type="compositionally biased region" description="Basic residues" evidence="1">
    <location>
        <begin position="1"/>
        <end position="11"/>
    </location>
</feature>
<protein>
    <submittedName>
        <fullName evidence="2">Uncharacterized protein</fullName>
    </submittedName>
</protein>
<feature type="region of interest" description="Disordered" evidence="1">
    <location>
        <begin position="1"/>
        <end position="25"/>
    </location>
</feature>
<proteinExistence type="predicted"/>